<evidence type="ECO:0000256" key="9">
    <source>
        <dbReference type="ARBA" id="ARBA00073799"/>
    </source>
</evidence>
<dbReference type="PANTHER" id="PTHR11487">
    <property type="entry name" value="THIOESTERASE"/>
    <property type="match status" value="1"/>
</dbReference>
<dbReference type="GO" id="GO:0016297">
    <property type="term" value="F:fatty acyl-[ACP] hydrolase activity"/>
    <property type="evidence" value="ECO:0007669"/>
    <property type="project" value="UniProtKB-EC"/>
</dbReference>
<evidence type="ECO:0000313" key="12">
    <source>
        <dbReference type="EnsemblMetazoa" id="XP_038044351.1"/>
    </source>
</evidence>
<dbReference type="FunFam" id="3.40.50.1820:FF:000153">
    <property type="entry name" value="Surfactin synthase thioesterase subunit"/>
    <property type="match status" value="1"/>
</dbReference>
<evidence type="ECO:0000256" key="10">
    <source>
        <dbReference type="ARBA" id="ARBA00079653"/>
    </source>
</evidence>
<keyword evidence="13" id="KW-1185">Reference proteome</keyword>
<keyword evidence="7" id="KW-0275">Fatty acid biosynthesis</keyword>
<evidence type="ECO:0000256" key="8">
    <source>
        <dbReference type="ARBA" id="ARBA00048536"/>
    </source>
</evidence>
<dbReference type="GeneID" id="119719107"/>
<dbReference type="EnsemblMetazoa" id="XM_038188425.1">
    <property type="protein sequence ID" value="XP_038044353.1"/>
    <property type="gene ID" value="LOC119719107"/>
</dbReference>
<name>A0A913Z040_PATMI</name>
<evidence type="ECO:0000256" key="1">
    <source>
        <dbReference type="ARBA" id="ARBA00007169"/>
    </source>
</evidence>
<evidence type="ECO:0000313" key="13">
    <source>
        <dbReference type="Proteomes" id="UP000887568"/>
    </source>
</evidence>
<accession>A0A913Z040</accession>
<proteinExistence type="inferred from homology"/>
<dbReference type="OrthoDB" id="541883at2759"/>
<protein>
    <recommendedName>
        <fullName evidence="9">S-acyl fatty acid synthase thioesterase, medium chain</fullName>
        <ecNumber evidence="2">3.1.2.14</ecNumber>
    </recommendedName>
    <alternativeName>
        <fullName evidence="10">Thioesterase II</fullName>
    </alternativeName>
</protein>
<dbReference type="Pfam" id="PF00975">
    <property type="entry name" value="Thioesterase"/>
    <property type="match status" value="1"/>
</dbReference>
<evidence type="ECO:0000256" key="3">
    <source>
        <dbReference type="ARBA" id="ARBA00022516"/>
    </source>
</evidence>
<sequence length="256" mass="28755">MDKWVSRRRGQQTVVPSCRLFCFPWGGGGTGLYSSWAKHFPGSIEVNPVCLPGREFRFKEKPYSDLELLIADLCEALLPTLQEKPFAFFGHSLGAIISFELACYLKTHHNMEPTHLFLSGATAPYSTVRQEMVSEKPVDQLTDDEFLARLEKLGGTPKEVMARPQLLKMYIPCIKADLMMLLHYGKEAPPEPILSCPINFFEGAEDTSRNHDIECWKTVTSGSFDATYLPGGHFYLQQEENSGKIIKSISEILAST</sequence>
<organism evidence="12 13">
    <name type="scientific">Patiria miniata</name>
    <name type="common">Bat star</name>
    <name type="synonym">Asterina miniata</name>
    <dbReference type="NCBI Taxonomy" id="46514"/>
    <lineage>
        <taxon>Eukaryota</taxon>
        <taxon>Metazoa</taxon>
        <taxon>Echinodermata</taxon>
        <taxon>Eleutherozoa</taxon>
        <taxon>Asterozoa</taxon>
        <taxon>Asteroidea</taxon>
        <taxon>Valvatacea</taxon>
        <taxon>Valvatida</taxon>
        <taxon>Asterinidae</taxon>
        <taxon>Patiria</taxon>
    </lineage>
</organism>
<dbReference type="InterPro" id="IPR001031">
    <property type="entry name" value="Thioesterase"/>
</dbReference>
<dbReference type="EnsemblMetazoa" id="XM_038188423.1">
    <property type="protein sequence ID" value="XP_038044351.1"/>
    <property type="gene ID" value="LOC119719107"/>
</dbReference>
<dbReference type="GO" id="GO:0051792">
    <property type="term" value="P:medium-chain fatty acid biosynthetic process"/>
    <property type="evidence" value="ECO:0007669"/>
    <property type="project" value="UniProtKB-ARBA"/>
</dbReference>
<dbReference type="Proteomes" id="UP000887568">
    <property type="component" value="Unplaced"/>
</dbReference>
<dbReference type="Gene3D" id="3.40.50.1820">
    <property type="entry name" value="alpha/beta hydrolase"/>
    <property type="match status" value="1"/>
</dbReference>
<dbReference type="PANTHER" id="PTHR11487:SF0">
    <property type="entry name" value="S-ACYL FATTY ACID SYNTHASE THIOESTERASE, MEDIUM CHAIN"/>
    <property type="match status" value="1"/>
</dbReference>
<dbReference type="OMA" id="SKTCTFH"/>
<keyword evidence="3" id="KW-0444">Lipid biosynthesis</keyword>
<reference evidence="12" key="1">
    <citation type="submission" date="2022-11" db="UniProtKB">
        <authorList>
            <consortium name="EnsemblMetazoa"/>
        </authorList>
    </citation>
    <scope>IDENTIFICATION</scope>
</reference>
<evidence type="ECO:0000256" key="4">
    <source>
        <dbReference type="ARBA" id="ARBA00022801"/>
    </source>
</evidence>
<keyword evidence="6" id="KW-0443">Lipid metabolism</keyword>
<keyword evidence="4" id="KW-0378">Hydrolase</keyword>
<evidence type="ECO:0000259" key="11">
    <source>
        <dbReference type="Pfam" id="PF00975"/>
    </source>
</evidence>
<dbReference type="CTD" id="55301"/>
<dbReference type="AlphaFoldDB" id="A0A913Z040"/>
<dbReference type="InterPro" id="IPR029058">
    <property type="entry name" value="AB_hydrolase_fold"/>
</dbReference>
<dbReference type="RefSeq" id="XP_038044353.1">
    <property type="nucleotide sequence ID" value="XM_038188425.1"/>
</dbReference>
<dbReference type="EC" id="3.1.2.14" evidence="2"/>
<evidence type="ECO:0000256" key="2">
    <source>
        <dbReference type="ARBA" id="ARBA00012480"/>
    </source>
</evidence>
<feature type="domain" description="Thioesterase" evidence="11">
    <location>
        <begin position="19"/>
        <end position="252"/>
    </location>
</feature>
<evidence type="ECO:0000256" key="5">
    <source>
        <dbReference type="ARBA" id="ARBA00022832"/>
    </source>
</evidence>
<comment type="similarity">
    <text evidence="1">Belongs to the thioesterase family.</text>
</comment>
<evidence type="ECO:0000256" key="6">
    <source>
        <dbReference type="ARBA" id="ARBA00023098"/>
    </source>
</evidence>
<dbReference type="RefSeq" id="XP_038044351.1">
    <property type="nucleotide sequence ID" value="XM_038188423.1"/>
</dbReference>
<keyword evidence="5" id="KW-0276">Fatty acid metabolism</keyword>
<dbReference type="SUPFAM" id="SSF53474">
    <property type="entry name" value="alpha/beta-Hydrolases"/>
    <property type="match status" value="1"/>
</dbReference>
<evidence type="ECO:0000256" key="7">
    <source>
        <dbReference type="ARBA" id="ARBA00023160"/>
    </source>
</evidence>
<dbReference type="InterPro" id="IPR012223">
    <property type="entry name" value="TEII"/>
</dbReference>
<comment type="catalytic activity">
    <reaction evidence="8">
        <text>(9Z)-octadecenoyl-[ACP] + H2O = (9Z)-octadecenoate + holo-[ACP] + H(+)</text>
        <dbReference type="Rhea" id="RHEA:15057"/>
        <dbReference type="Rhea" id="RHEA-COMP:9685"/>
        <dbReference type="Rhea" id="RHEA-COMP:9924"/>
        <dbReference type="ChEBI" id="CHEBI:15377"/>
        <dbReference type="ChEBI" id="CHEBI:15378"/>
        <dbReference type="ChEBI" id="CHEBI:30823"/>
        <dbReference type="ChEBI" id="CHEBI:64479"/>
        <dbReference type="ChEBI" id="CHEBI:78783"/>
        <dbReference type="EC" id="3.1.2.14"/>
    </reaction>
</comment>